<dbReference type="InterPro" id="IPR026278">
    <property type="entry name" value="KhtT"/>
</dbReference>
<dbReference type="GO" id="GO:0006813">
    <property type="term" value="P:potassium ion transport"/>
    <property type="evidence" value="ECO:0007669"/>
    <property type="project" value="InterPro"/>
</dbReference>
<gene>
    <name evidence="2" type="ORF">GB864_10105</name>
</gene>
<dbReference type="Proteomes" id="UP000438182">
    <property type="component" value="Unassembled WGS sequence"/>
</dbReference>
<organism evidence="2 3">
    <name type="scientific">Agromyces seonyuensis</name>
    <dbReference type="NCBI Taxonomy" id="2662446"/>
    <lineage>
        <taxon>Bacteria</taxon>
        <taxon>Bacillati</taxon>
        <taxon>Actinomycetota</taxon>
        <taxon>Actinomycetes</taxon>
        <taxon>Micrococcales</taxon>
        <taxon>Microbacteriaceae</taxon>
        <taxon>Agromyces</taxon>
    </lineage>
</organism>
<sequence>MTIRIEKVDLPGIGTRHDLVTESGRRLSVVAYRDGERNLGIFDVEDPDACRDSIAITEDEAEALADLLGTSVAVSRLTALTDSTSGLYTEQLELAPDSPYLNRPLGDTKVRTRTRVSIVAIVRDGGVVPSPTPAEVLRGGDIIVAVGTRDGLEAAGRLLSNGPD</sequence>
<dbReference type="PIRSF" id="PIRSF005028">
    <property type="entry name" value="KhtT"/>
    <property type="match status" value="1"/>
</dbReference>
<dbReference type="AlphaFoldDB" id="A0A6I4NXB9"/>
<dbReference type="Pfam" id="PF02080">
    <property type="entry name" value="TrkA_C"/>
    <property type="match status" value="1"/>
</dbReference>
<dbReference type="InterPro" id="IPR006037">
    <property type="entry name" value="RCK_C"/>
</dbReference>
<dbReference type="PANTHER" id="PTHR30445:SF8">
    <property type="entry name" value="K(+)_H(+) ANTIPORTER SUBUNIT KHTT"/>
    <property type="match status" value="1"/>
</dbReference>
<dbReference type="InterPro" id="IPR050144">
    <property type="entry name" value="AAE_transporter"/>
</dbReference>
<comment type="caution">
    <text evidence="2">The sequence shown here is derived from an EMBL/GenBank/DDBJ whole genome shotgun (WGS) entry which is preliminary data.</text>
</comment>
<dbReference type="Gene3D" id="3.30.70.1450">
    <property type="entry name" value="Regulator of K+ conductance, C-terminal domain"/>
    <property type="match status" value="1"/>
</dbReference>
<feature type="domain" description="RCK C-terminal" evidence="1">
    <location>
        <begin position="77"/>
        <end position="161"/>
    </location>
</feature>
<dbReference type="InterPro" id="IPR036721">
    <property type="entry name" value="RCK_C_sf"/>
</dbReference>
<dbReference type="SUPFAM" id="SSF116726">
    <property type="entry name" value="TrkA C-terminal domain-like"/>
    <property type="match status" value="1"/>
</dbReference>
<evidence type="ECO:0000259" key="1">
    <source>
        <dbReference type="PROSITE" id="PS51202"/>
    </source>
</evidence>
<dbReference type="RefSeq" id="WP_160424648.1">
    <property type="nucleotide sequence ID" value="NZ_WSTA01000040.1"/>
</dbReference>
<proteinExistence type="predicted"/>
<accession>A0A6I4NXB9</accession>
<keyword evidence="3" id="KW-1185">Reference proteome</keyword>
<dbReference type="InterPro" id="IPR058776">
    <property type="entry name" value="KhtT-like_N"/>
</dbReference>
<dbReference type="Pfam" id="PF25991">
    <property type="entry name" value="KhtT_N"/>
    <property type="match status" value="1"/>
</dbReference>
<dbReference type="PROSITE" id="PS51202">
    <property type="entry name" value="RCK_C"/>
    <property type="match status" value="1"/>
</dbReference>
<evidence type="ECO:0000313" key="2">
    <source>
        <dbReference type="EMBL" id="MWB98898.1"/>
    </source>
</evidence>
<evidence type="ECO:0000313" key="3">
    <source>
        <dbReference type="Proteomes" id="UP000438182"/>
    </source>
</evidence>
<reference evidence="2 3" key="1">
    <citation type="submission" date="2019-12" db="EMBL/GenBank/DDBJ databases">
        <authorList>
            <person name="Kim Y.S."/>
        </authorList>
    </citation>
    <scope>NUCLEOTIDE SEQUENCE [LARGE SCALE GENOMIC DNA]</scope>
    <source>
        <strain evidence="2 3">MMS17-SY077</strain>
    </source>
</reference>
<dbReference type="EMBL" id="WSTA01000040">
    <property type="protein sequence ID" value="MWB98898.1"/>
    <property type="molecule type" value="Genomic_DNA"/>
</dbReference>
<dbReference type="PANTHER" id="PTHR30445">
    <property type="entry name" value="K(+)_H(+) ANTIPORTER SUBUNIT KHTT"/>
    <property type="match status" value="1"/>
</dbReference>
<protein>
    <submittedName>
        <fullName evidence="2">Potassium transporter TrkA</fullName>
    </submittedName>
</protein>
<name>A0A6I4NXB9_9MICO</name>
<dbReference type="GO" id="GO:0008324">
    <property type="term" value="F:monoatomic cation transmembrane transporter activity"/>
    <property type="evidence" value="ECO:0007669"/>
    <property type="project" value="InterPro"/>
</dbReference>